<dbReference type="GO" id="GO:0003676">
    <property type="term" value="F:nucleic acid binding"/>
    <property type="evidence" value="ECO:0007669"/>
    <property type="project" value="InterPro"/>
</dbReference>
<accession>A0AAV0KVW7</accession>
<evidence type="ECO:0000256" key="1">
    <source>
        <dbReference type="PROSITE-ProRule" id="PRU00047"/>
    </source>
</evidence>
<organism evidence="4 5">
    <name type="scientific">Linum tenue</name>
    <dbReference type="NCBI Taxonomy" id="586396"/>
    <lineage>
        <taxon>Eukaryota</taxon>
        <taxon>Viridiplantae</taxon>
        <taxon>Streptophyta</taxon>
        <taxon>Embryophyta</taxon>
        <taxon>Tracheophyta</taxon>
        <taxon>Spermatophyta</taxon>
        <taxon>Magnoliopsida</taxon>
        <taxon>eudicotyledons</taxon>
        <taxon>Gunneridae</taxon>
        <taxon>Pentapetalae</taxon>
        <taxon>rosids</taxon>
        <taxon>fabids</taxon>
        <taxon>Malpighiales</taxon>
        <taxon>Linaceae</taxon>
        <taxon>Linum</taxon>
    </lineage>
</organism>
<dbReference type="Pfam" id="PF14111">
    <property type="entry name" value="DUF4283"/>
    <property type="match status" value="1"/>
</dbReference>
<comment type="caution">
    <text evidence="4">The sequence shown here is derived from an EMBL/GenBank/DDBJ whole genome shotgun (WGS) entry which is preliminary data.</text>
</comment>
<keyword evidence="5" id="KW-1185">Reference proteome</keyword>
<dbReference type="Proteomes" id="UP001154282">
    <property type="component" value="Unassembled WGS sequence"/>
</dbReference>
<dbReference type="InterPro" id="IPR040256">
    <property type="entry name" value="At4g02000-like"/>
</dbReference>
<proteinExistence type="predicted"/>
<dbReference type="InterPro" id="IPR001878">
    <property type="entry name" value="Znf_CCHC"/>
</dbReference>
<dbReference type="PANTHER" id="PTHR31286:SF99">
    <property type="entry name" value="DUF4283 DOMAIN-CONTAINING PROTEIN"/>
    <property type="match status" value="1"/>
</dbReference>
<dbReference type="PROSITE" id="PS50158">
    <property type="entry name" value="ZF_CCHC"/>
    <property type="match status" value="1"/>
</dbReference>
<gene>
    <name evidence="4" type="ORF">LITE_LOCUS20175</name>
</gene>
<keyword evidence="1" id="KW-0862">Zinc</keyword>
<keyword evidence="1" id="KW-0479">Metal-binding</keyword>
<evidence type="ECO:0000313" key="4">
    <source>
        <dbReference type="EMBL" id="CAI0425008.1"/>
    </source>
</evidence>
<feature type="region of interest" description="Disordered" evidence="2">
    <location>
        <begin position="363"/>
        <end position="398"/>
    </location>
</feature>
<dbReference type="PANTHER" id="PTHR31286">
    <property type="entry name" value="GLYCINE-RICH CELL WALL STRUCTURAL PROTEIN 1.8-LIKE"/>
    <property type="match status" value="1"/>
</dbReference>
<protein>
    <recommendedName>
        <fullName evidence="3">CCHC-type domain-containing protein</fullName>
    </recommendedName>
</protein>
<evidence type="ECO:0000259" key="3">
    <source>
        <dbReference type="PROSITE" id="PS50158"/>
    </source>
</evidence>
<feature type="compositionally biased region" description="Basic and acidic residues" evidence="2">
    <location>
        <begin position="199"/>
        <end position="211"/>
    </location>
</feature>
<feature type="compositionally biased region" description="Basic and acidic residues" evidence="2">
    <location>
        <begin position="230"/>
        <end position="263"/>
    </location>
</feature>
<feature type="domain" description="CCHC-type" evidence="3">
    <location>
        <begin position="138"/>
        <end position="152"/>
    </location>
</feature>
<dbReference type="SUPFAM" id="SSF57756">
    <property type="entry name" value="Retrovirus zinc finger-like domains"/>
    <property type="match status" value="1"/>
</dbReference>
<sequence>MGAMEVRDLDHDCFLVKLDNEQDYFKALADGPWIIFDHYLLVQQWTPQFKASDPLPQKMIVWVQLPALKIHLYHKEILITLGNLIGRTIKLYYHTLNQQRAKFARIAVEVDMSKPLVPRIFLDDQWQKVEYENLPLVCFECGKIGHTGTQCPLRPRPTGDERALVVGDPLQTTRSAATAQEPQAGFGPWMLVTKKSRRNSRETQKKGKGDTDFGMNPQGSWAKNGKGGSKQKESEEVIHNQRSPTQERKGSNNAKKGGEDSRKGKGKMNVDIQETAKGLLGPRPSKSVGLSLGPRPTGEASSSTALVKALDSPGITNSVGPEPSGPKHLSDGNSGPTSMIPTQSVTGTNGTNMQILLLPSPAVSKTTSHKEPTAGLATKSKQNKISKNAHKRSSPLKVNPAKSLKIWTPVKDRKAKAKAGLATLTLQEISAWTEVASNTKEKNQVRSKDGVLPMEEVADPLLGAPSAEQPTHI</sequence>
<name>A0AAV0KVW7_9ROSI</name>
<feature type="region of interest" description="Disordered" evidence="2">
    <location>
        <begin position="173"/>
        <end position="335"/>
    </location>
</feature>
<feature type="region of interest" description="Disordered" evidence="2">
    <location>
        <begin position="437"/>
        <end position="473"/>
    </location>
</feature>
<evidence type="ECO:0000256" key="2">
    <source>
        <dbReference type="SAM" id="MobiDB-lite"/>
    </source>
</evidence>
<keyword evidence="1" id="KW-0863">Zinc-finger</keyword>
<evidence type="ECO:0000313" key="5">
    <source>
        <dbReference type="Proteomes" id="UP001154282"/>
    </source>
</evidence>
<dbReference type="GO" id="GO:0008270">
    <property type="term" value="F:zinc ion binding"/>
    <property type="evidence" value="ECO:0007669"/>
    <property type="project" value="UniProtKB-KW"/>
</dbReference>
<dbReference type="InterPro" id="IPR025558">
    <property type="entry name" value="DUF4283"/>
</dbReference>
<feature type="compositionally biased region" description="Basic residues" evidence="2">
    <location>
        <begin position="381"/>
        <end position="394"/>
    </location>
</feature>
<dbReference type="AlphaFoldDB" id="A0AAV0KVW7"/>
<feature type="compositionally biased region" description="Basic and acidic residues" evidence="2">
    <location>
        <begin position="439"/>
        <end position="449"/>
    </location>
</feature>
<dbReference type="InterPro" id="IPR036875">
    <property type="entry name" value="Znf_CCHC_sf"/>
</dbReference>
<dbReference type="EMBL" id="CAMGYJ010000005">
    <property type="protein sequence ID" value="CAI0425008.1"/>
    <property type="molecule type" value="Genomic_DNA"/>
</dbReference>
<reference evidence="4" key="1">
    <citation type="submission" date="2022-08" db="EMBL/GenBank/DDBJ databases">
        <authorList>
            <person name="Gutierrez-Valencia J."/>
        </authorList>
    </citation>
    <scope>NUCLEOTIDE SEQUENCE</scope>
</reference>